<protein>
    <submittedName>
        <fullName evidence="2">Uncharacterized protein</fullName>
    </submittedName>
</protein>
<organism evidence="2 3">
    <name type="scientific">Candidatus Kutchimonas denitrificans</name>
    <dbReference type="NCBI Taxonomy" id="3056748"/>
    <lineage>
        <taxon>Bacteria</taxon>
        <taxon>Pseudomonadati</taxon>
        <taxon>Gemmatimonadota</taxon>
        <taxon>Gemmatimonadia</taxon>
        <taxon>Candidatus Palauibacterales</taxon>
        <taxon>Candidatus Palauibacteraceae</taxon>
        <taxon>Candidatus Kutchimonas</taxon>
    </lineage>
</organism>
<dbReference type="AlphaFoldDB" id="A0AAE4Z9T0"/>
<dbReference type="EMBL" id="JAACAK010000026">
    <property type="protein sequence ID" value="NIR74141.1"/>
    <property type="molecule type" value="Genomic_DNA"/>
</dbReference>
<sequence>MKREDPSRREFLLKVARGAAYSAPLVATFAVAPDLLAQAPSLPGGHHMTAPAPSSPAPSEAPGPRPTDKHPPPSKKGG</sequence>
<dbReference type="InterPro" id="IPR006311">
    <property type="entry name" value="TAT_signal"/>
</dbReference>
<feature type="compositionally biased region" description="Pro residues" evidence="1">
    <location>
        <begin position="53"/>
        <end position="65"/>
    </location>
</feature>
<evidence type="ECO:0000256" key="1">
    <source>
        <dbReference type="SAM" id="MobiDB-lite"/>
    </source>
</evidence>
<reference evidence="2 3" key="1">
    <citation type="submission" date="2020-01" db="EMBL/GenBank/DDBJ databases">
        <title>Genomes assembled from Gulf of Kutch pelagic sediment metagenomes.</title>
        <authorList>
            <person name="Chandrashekar M."/>
            <person name="Mahajan M.S."/>
            <person name="Dave K.J."/>
            <person name="Vatsa P."/>
            <person name="Nathani N.M."/>
        </authorList>
    </citation>
    <scope>NUCLEOTIDE SEQUENCE [LARGE SCALE GENOMIC DNA]</scope>
    <source>
        <strain evidence="2">KS3-K002</strain>
    </source>
</reference>
<dbReference type="Proteomes" id="UP000702544">
    <property type="component" value="Unassembled WGS sequence"/>
</dbReference>
<dbReference type="PROSITE" id="PS51318">
    <property type="entry name" value="TAT"/>
    <property type="match status" value="1"/>
</dbReference>
<gene>
    <name evidence="2" type="ORF">GWO12_03375</name>
</gene>
<evidence type="ECO:0000313" key="2">
    <source>
        <dbReference type="EMBL" id="NIR74141.1"/>
    </source>
</evidence>
<proteinExistence type="predicted"/>
<evidence type="ECO:0000313" key="3">
    <source>
        <dbReference type="Proteomes" id="UP000702544"/>
    </source>
</evidence>
<name>A0AAE4Z9T0_9BACT</name>
<comment type="caution">
    <text evidence="2">The sequence shown here is derived from an EMBL/GenBank/DDBJ whole genome shotgun (WGS) entry which is preliminary data.</text>
</comment>
<feature type="region of interest" description="Disordered" evidence="1">
    <location>
        <begin position="38"/>
        <end position="78"/>
    </location>
</feature>
<accession>A0AAE4Z9T0</accession>